<sequence length="244" mass="26012">MKTSGNTVLITGGSAGIGLELARHLSELGNQVIITGRDAARLEKATQALPGVKGIVSDVTSDKAVCELVSILQKDYPSLNMVINNAGRAFAYKLSDAANAAAKAVEEMDTNFFAVIRLTEKLLPLLQQQTESAIVNVTSIVAFVPGLHIPTYSATKAALRSYTQALRITFPQLHIFELMPPLVNTDFSEEIGGANGIPPAQVATEFIAALEKNEYEIHVGNTEQIYQLMLTSPAAALATMNAGK</sequence>
<dbReference type="InterPro" id="IPR002347">
    <property type="entry name" value="SDR_fam"/>
</dbReference>
<dbReference type="PRINTS" id="PR00081">
    <property type="entry name" value="GDHRDH"/>
</dbReference>
<reference evidence="5" key="1">
    <citation type="submission" date="2016-10" db="EMBL/GenBank/DDBJ databases">
        <authorList>
            <person name="Varghese N."/>
            <person name="Submissions S."/>
        </authorList>
    </citation>
    <scope>NUCLEOTIDE SEQUENCE [LARGE SCALE GENOMIC DNA]</scope>
    <source>
        <strain evidence="5">DSM 3695</strain>
    </source>
</reference>
<dbReference type="Gene3D" id="3.40.50.720">
    <property type="entry name" value="NAD(P)-binding Rossmann-like Domain"/>
    <property type="match status" value="1"/>
</dbReference>
<dbReference type="OrthoDB" id="9810734at2"/>
<organism evidence="4 5">
    <name type="scientific">Chitinophaga arvensicola</name>
    <dbReference type="NCBI Taxonomy" id="29529"/>
    <lineage>
        <taxon>Bacteria</taxon>
        <taxon>Pseudomonadati</taxon>
        <taxon>Bacteroidota</taxon>
        <taxon>Chitinophagia</taxon>
        <taxon>Chitinophagales</taxon>
        <taxon>Chitinophagaceae</taxon>
        <taxon>Chitinophaga</taxon>
    </lineage>
</organism>
<comment type="similarity">
    <text evidence="1 3">Belongs to the short-chain dehydrogenases/reductases (SDR) family.</text>
</comment>
<dbReference type="EMBL" id="FOJG01000001">
    <property type="protein sequence ID" value="SEW36557.1"/>
    <property type="molecule type" value="Genomic_DNA"/>
</dbReference>
<evidence type="ECO:0000256" key="1">
    <source>
        <dbReference type="ARBA" id="ARBA00006484"/>
    </source>
</evidence>
<gene>
    <name evidence="4" type="ORF">SAMN04488122_2403</name>
</gene>
<evidence type="ECO:0000256" key="3">
    <source>
        <dbReference type="RuleBase" id="RU000363"/>
    </source>
</evidence>
<evidence type="ECO:0000313" key="5">
    <source>
        <dbReference type="Proteomes" id="UP000199310"/>
    </source>
</evidence>
<dbReference type="PANTHER" id="PTHR44196">
    <property type="entry name" value="DEHYDROGENASE/REDUCTASE SDR FAMILY MEMBER 7B"/>
    <property type="match status" value="1"/>
</dbReference>
<dbReference type="Proteomes" id="UP000199310">
    <property type="component" value="Unassembled WGS sequence"/>
</dbReference>
<dbReference type="PROSITE" id="PS00061">
    <property type="entry name" value="ADH_SHORT"/>
    <property type="match status" value="1"/>
</dbReference>
<accession>A0A1I0R7A8</accession>
<dbReference type="AlphaFoldDB" id="A0A1I0R7A8"/>
<dbReference type="PRINTS" id="PR00080">
    <property type="entry name" value="SDRFAMILY"/>
</dbReference>
<name>A0A1I0R7A8_9BACT</name>
<evidence type="ECO:0000256" key="2">
    <source>
        <dbReference type="ARBA" id="ARBA00023002"/>
    </source>
</evidence>
<protein>
    <submittedName>
        <fullName evidence="4">Uncharacterized oxidoreductase</fullName>
    </submittedName>
</protein>
<dbReference type="GO" id="GO:0016491">
    <property type="term" value="F:oxidoreductase activity"/>
    <property type="evidence" value="ECO:0007669"/>
    <property type="project" value="UniProtKB-KW"/>
</dbReference>
<dbReference type="PANTHER" id="PTHR44196:SF1">
    <property type="entry name" value="DEHYDROGENASE_REDUCTASE SDR FAMILY MEMBER 7B"/>
    <property type="match status" value="1"/>
</dbReference>
<dbReference type="RefSeq" id="WP_089894937.1">
    <property type="nucleotide sequence ID" value="NZ_FOJG01000001.1"/>
</dbReference>
<proteinExistence type="inferred from homology"/>
<dbReference type="Pfam" id="PF00106">
    <property type="entry name" value="adh_short"/>
    <property type="match status" value="1"/>
</dbReference>
<evidence type="ECO:0000313" key="4">
    <source>
        <dbReference type="EMBL" id="SEW36557.1"/>
    </source>
</evidence>
<keyword evidence="5" id="KW-1185">Reference proteome</keyword>
<dbReference type="InterPro" id="IPR020904">
    <property type="entry name" value="Sc_DH/Rdtase_CS"/>
</dbReference>
<dbReference type="STRING" id="29529.SAMN04488122_2403"/>
<keyword evidence="2" id="KW-0560">Oxidoreductase</keyword>
<dbReference type="GO" id="GO:0016020">
    <property type="term" value="C:membrane"/>
    <property type="evidence" value="ECO:0007669"/>
    <property type="project" value="TreeGrafter"/>
</dbReference>
<dbReference type="SUPFAM" id="SSF51735">
    <property type="entry name" value="NAD(P)-binding Rossmann-fold domains"/>
    <property type="match status" value="1"/>
</dbReference>
<dbReference type="InterPro" id="IPR036291">
    <property type="entry name" value="NAD(P)-bd_dom_sf"/>
</dbReference>